<evidence type="ECO:0000313" key="2">
    <source>
        <dbReference type="Proteomes" id="UP000516117"/>
    </source>
</evidence>
<reference evidence="1 2" key="1">
    <citation type="submission" date="2020-08" db="EMBL/GenBank/DDBJ databases">
        <title>Genome sequence of Tessaracoccus defluvii JCM 17540T.</title>
        <authorList>
            <person name="Hyun D.-W."/>
            <person name="Bae J.-W."/>
        </authorList>
    </citation>
    <scope>NUCLEOTIDE SEQUENCE [LARGE SCALE GENOMIC DNA]</scope>
    <source>
        <strain evidence="1 2">JCM 17540</strain>
    </source>
</reference>
<evidence type="ECO:0000313" key="1">
    <source>
        <dbReference type="EMBL" id="QNP55456.1"/>
    </source>
</evidence>
<gene>
    <name evidence="1" type="ORF">H9L22_14830</name>
</gene>
<dbReference type="EMBL" id="CP060789">
    <property type="protein sequence ID" value="QNP55456.1"/>
    <property type="molecule type" value="Genomic_DNA"/>
</dbReference>
<proteinExistence type="predicted"/>
<dbReference type="KEGG" id="tdf:H9L22_14830"/>
<organism evidence="1 2">
    <name type="scientific">Tessaracoccus defluvii</name>
    <dbReference type="NCBI Taxonomy" id="1285901"/>
    <lineage>
        <taxon>Bacteria</taxon>
        <taxon>Bacillati</taxon>
        <taxon>Actinomycetota</taxon>
        <taxon>Actinomycetes</taxon>
        <taxon>Propionibacteriales</taxon>
        <taxon>Propionibacteriaceae</taxon>
        <taxon>Tessaracoccus</taxon>
    </lineage>
</organism>
<dbReference type="SUPFAM" id="SSF55961">
    <property type="entry name" value="Bet v1-like"/>
    <property type="match status" value="1"/>
</dbReference>
<keyword evidence="2" id="KW-1185">Reference proteome</keyword>
<dbReference type="RefSeq" id="WP_187720586.1">
    <property type="nucleotide sequence ID" value="NZ_BAABBL010000009.1"/>
</dbReference>
<accession>A0A7H0H4J0</accession>
<name>A0A7H0H4J0_9ACTN</name>
<dbReference type="AlphaFoldDB" id="A0A7H0H4J0"/>
<evidence type="ECO:0008006" key="3">
    <source>
        <dbReference type="Google" id="ProtNLM"/>
    </source>
</evidence>
<protein>
    <recommendedName>
        <fullName evidence="3">SRPBCC family protein</fullName>
    </recommendedName>
</protein>
<dbReference type="Proteomes" id="UP000516117">
    <property type="component" value="Chromosome"/>
</dbReference>
<sequence>MTGLAGFVVELRTDLPPDETLRRLLDLRAHDRIIPLTHVSPALSADELTPGTLFVARTALGPLGFDDPMRIESLTFAPAAATIHKLGRAIAGDIDITVTPTDGGAVVRWEQSTKLPWLPARLQSLAARILRCGYRRVLRRLLAG</sequence>